<accession>A0A9D2J3C2</accession>
<reference evidence="3" key="1">
    <citation type="journal article" date="2021" name="PeerJ">
        <title>Extensive microbial diversity within the chicken gut microbiome revealed by metagenomics and culture.</title>
        <authorList>
            <person name="Gilroy R."/>
            <person name="Ravi A."/>
            <person name="Getino M."/>
            <person name="Pursley I."/>
            <person name="Horton D.L."/>
            <person name="Alikhan N.F."/>
            <person name="Baker D."/>
            <person name="Gharbi K."/>
            <person name="Hall N."/>
            <person name="Watson M."/>
            <person name="Adriaenssens E.M."/>
            <person name="Foster-Nyarko E."/>
            <person name="Jarju S."/>
            <person name="Secka A."/>
            <person name="Antonio M."/>
            <person name="Oren A."/>
            <person name="Chaudhuri R.R."/>
            <person name="La Ragione R."/>
            <person name="Hildebrand F."/>
            <person name="Pallen M.J."/>
        </authorList>
    </citation>
    <scope>NUCLEOTIDE SEQUENCE</scope>
    <source>
        <strain evidence="3">ChiGjej4B4-7305</strain>
    </source>
</reference>
<dbReference type="Proteomes" id="UP000824037">
    <property type="component" value="Unassembled WGS sequence"/>
</dbReference>
<feature type="compositionally biased region" description="Basic and acidic residues" evidence="1">
    <location>
        <begin position="91"/>
        <end position="105"/>
    </location>
</feature>
<feature type="domain" description="DUF3152" evidence="2">
    <location>
        <begin position="104"/>
        <end position="270"/>
    </location>
</feature>
<evidence type="ECO:0000313" key="4">
    <source>
        <dbReference type="Proteomes" id="UP000824037"/>
    </source>
</evidence>
<dbReference type="EMBL" id="DXBY01000078">
    <property type="protein sequence ID" value="HIZ35121.1"/>
    <property type="molecule type" value="Genomic_DNA"/>
</dbReference>
<dbReference type="InterPro" id="IPR022603">
    <property type="entry name" value="DUF3152"/>
</dbReference>
<dbReference type="AlphaFoldDB" id="A0A9D2J3C2"/>
<evidence type="ECO:0000256" key="1">
    <source>
        <dbReference type="SAM" id="MobiDB-lite"/>
    </source>
</evidence>
<name>A0A9D2J3C2_9MICO</name>
<dbReference type="SUPFAM" id="SSF55486">
    <property type="entry name" value="Metalloproteases ('zincins'), catalytic domain"/>
    <property type="match status" value="1"/>
</dbReference>
<evidence type="ECO:0000313" key="3">
    <source>
        <dbReference type="EMBL" id="HIZ35121.1"/>
    </source>
</evidence>
<reference evidence="3" key="2">
    <citation type="submission" date="2021-04" db="EMBL/GenBank/DDBJ databases">
        <authorList>
            <person name="Gilroy R."/>
        </authorList>
    </citation>
    <scope>NUCLEOTIDE SEQUENCE</scope>
    <source>
        <strain evidence="3">ChiGjej4B4-7305</strain>
    </source>
</reference>
<evidence type="ECO:0000259" key="2">
    <source>
        <dbReference type="Pfam" id="PF11350"/>
    </source>
</evidence>
<dbReference type="Pfam" id="PF11350">
    <property type="entry name" value="DUF3152"/>
    <property type="match status" value="1"/>
</dbReference>
<sequence>MRRFLSAMAAVAVGVVLGVLLAPHVLPPTGGETVPTAGDLRSAESVSRESERDPERAGEPIGAAAGDPDTQEPTGTPTQEPTETPTLSPAERADRRVGLRDRDIPDSADGTLSVVSGDSEAPDPGADRVVTVRVEVEDGLPVDGEAFAGFVMDTLNDERGWGHDGAVSFARTDGEPEFRVVLASPDHVDEMCAPLATGGEYSCGRYGHAALNAMRFAQATEEFLADGSITAYRQYLVNHEVGHLLGHQHQDCPGNGEVAPLMQQQTITLDGCLPNAWPAP</sequence>
<protein>
    <submittedName>
        <fullName evidence="3">DUF3152 domain-containing protein</fullName>
    </submittedName>
</protein>
<comment type="caution">
    <text evidence="3">The sequence shown here is derived from an EMBL/GenBank/DDBJ whole genome shotgun (WGS) entry which is preliminary data.</text>
</comment>
<feature type="compositionally biased region" description="Low complexity" evidence="1">
    <location>
        <begin position="66"/>
        <end position="86"/>
    </location>
</feature>
<feature type="region of interest" description="Disordered" evidence="1">
    <location>
        <begin position="27"/>
        <end position="127"/>
    </location>
</feature>
<proteinExistence type="predicted"/>
<gene>
    <name evidence="3" type="ORF">H9815_05045</name>
</gene>
<feature type="compositionally biased region" description="Basic and acidic residues" evidence="1">
    <location>
        <begin position="46"/>
        <end position="58"/>
    </location>
</feature>
<organism evidence="3 4">
    <name type="scientific">Candidatus Ruania gallistercoris</name>
    <dbReference type="NCBI Taxonomy" id="2838746"/>
    <lineage>
        <taxon>Bacteria</taxon>
        <taxon>Bacillati</taxon>
        <taxon>Actinomycetota</taxon>
        <taxon>Actinomycetes</taxon>
        <taxon>Micrococcales</taxon>
        <taxon>Ruaniaceae</taxon>
        <taxon>Ruania</taxon>
    </lineage>
</organism>